<evidence type="ECO:0000313" key="4">
    <source>
        <dbReference type="EMBL" id="EQD29210.1"/>
    </source>
</evidence>
<organism evidence="4">
    <name type="scientific">mine drainage metagenome</name>
    <dbReference type="NCBI Taxonomy" id="410659"/>
    <lineage>
        <taxon>unclassified sequences</taxon>
        <taxon>metagenomes</taxon>
        <taxon>ecological metagenomes</taxon>
    </lineage>
</organism>
<keyword evidence="1 4" id="KW-0489">Methyltransferase</keyword>
<feature type="non-terminal residue" evidence="4">
    <location>
        <position position="1"/>
    </location>
</feature>
<protein>
    <submittedName>
        <fullName evidence="4">DNA methylase N-4/N-6 domain protein</fullName>
    </submittedName>
</protein>
<comment type="caution">
    <text evidence="4">The sequence shown here is derived from an EMBL/GenBank/DDBJ whole genome shotgun (WGS) entry which is preliminary data.</text>
</comment>
<keyword evidence="2" id="KW-0808">Transferase</keyword>
<dbReference type="Pfam" id="PF01555">
    <property type="entry name" value="N6_N4_Mtase"/>
    <property type="match status" value="1"/>
</dbReference>
<dbReference type="InterPro" id="IPR029063">
    <property type="entry name" value="SAM-dependent_MTases_sf"/>
</dbReference>
<accession>T0ZHA5</accession>
<evidence type="ECO:0000256" key="2">
    <source>
        <dbReference type="ARBA" id="ARBA00022679"/>
    </source>
</evidence>
<reference evidence="4" key="1">
    <citation type="submission" date="2013-08" db="EMBL/GenBank/DDBJ databases">
        <authorList>
            <person name="Mendez C."/>
            <person name="Richter M."/>
            <person name="Ferrer M."/>
            <person name="Sanchez J."/>
        </authorList>
    </citation>
    <scope>NUCLEOTIDE SEQUENCE</scope>
</reference>
<dbReference type="GO" id="GO:0008170">
    <property type="term" value="F:N-methyltransferase activity"/>
    <property type="evidence" value="ECO:0007669"/>
    <property type="project" value="InterPro"/>
</dbReference>
<dbReference type="AlphaFoldDB" id="T0ZHA5"/>
<dbReference type="GO" id="GO:0032259">
    <property type="term" value="P:methylation"/>
    <property type="evidence" value="ECO:0007669"/>
    <property type="project" value="UniProtKB-KW"/>
</dbReference>
<feature type="non-terminal residue" evidence="4">
    <location>
        <position position="187"/>
    </location>
</feature>
<proteinExistence type="predicted"/>
<dbReference type="SUPFAM" id="SSF53335">
    <property type="entry name" value="S-adenosyl-L-methionine-dependent methyltransferases"/>
    <property type="match status" value="1"/>
</dbReference>
<reference evidence="4" key="2">
    <citation type="journal article" date="2014" name="ISME J.">
        <title>Microbial stratification in low pH oxic and suboxic macroscopic growths along an acid mine drainage.</title>
        <authorList>
            <person name="Mendez-Garcia C."/>
            <person name="Mesa V."/>
            <person name="Sprenger R.R."/>
            <person name="Richter M."/>
            <person name="Diez M.S."/>
            <person name="Solano J."/>
            <person name="Bargiela R."/>
            <person name="Golyshina O.V."/>
            <person name="Manteca A."/>
            <person name="Ramos J.L."/>
            <person name="Gallego J.R."/>
            <person name="Llorente I."/>
            <person name="Martins Dos Santos V.A."/>
            <person name="Jensen O.N."/>
            <person name="Pelaez A.I."/>
            <person name="Sanchez J."/>
            <person name="Ferrer M."/>
        </authorList>
    </citation>
    <scope>NUCLEOTIDE SEQUENCE</scope>
</reference>
<name>T0ZHA5_9ZZZZ</name>
<evidence type="ECO:0000256" key="1">
    <source>
        <dbReference type="ARBA" id="ARBA00022603"/>
    </source>
</evidence>
<gene>
    <name evidence="4" type="ORF">B2A_14600</name>
</gene>
<feature type="domain" description="DNA methylase N-4/N-6" evidence="3">
    <location>
        <begin position="4"/>
        <end position="167"/>
    </location>
</feature>
<dbReference type="PRINTS" id="PR00508">
    <property type="entry name" value="S21N4MTFRASE"/>
</dbReference>
<dbReference type="Gene3D" id="3.40.50.150">
    <property type="entry name" value="Vaccinia Virus protein VP39"/>
    <property type="match status" value="1"/>
</dbReference>
<evidence type="ECO:0000259" key="3">
    <source>
        <dbReference type="Pfam" id="PF01555"/>
    </source>
</evidence>
<dbReference type="InterPro" id="IPR002941">
    <property type="entry name" value="DNA_methylase_N4/N6"/>
</dbReference>
<dbReference type="EMBL" id="AUZZ01010605">
    <property type="protein sequence ID" value="EQD29210.1"/>
    <property type="molecule type" value="Genomic_DNA"/>
</dbReference>
<dbReference type="InterPro" id="IPR001091">
    <property type="entry name" value="RM_Methyltransferase"/>
</dbReference>
<sequence>DFFWFNPSRLPSPAEWVNVRRIRVKDAVDPLWWMSKSAYPKANNRRVLEKYSDSMIQLIQNGYKAKLRPSGWDISTKFQKDNGGAIPPNLLQIANTESNSWYLRECARSGVRPHPARYPSRIPKFFIEFLTDPGDVVLDPFAGSNVTGEAAEATQRHWIAVELRVDYLIGSKFRFIRPHPVLAVPAG</sequence>
<dbReference type="GO" id="GO:0003677">
    <property type="term" value="F:DNA binding"/>
    <property type="evidence" value="ECO:0007669"/>
    <property type="project" value="InterPro"/>
</dbReference>